<evidence type="ECO:0000313" key="2">
    <source>
        <dbReference type="EMBL" id="OJT10905.1"/>
    </source>
</evidence>
<evidence type="ECO:0000256" key="1">
    <source>
        <dbReference type="SAM" id="MobiDB-lite"/>
    </source>
</evidence>
<gene>
    <name evidence="2" type="ORF">TRAPUB_12589</name>
</gene>
<evidence type="ECO:0000313" key="3">
    <source>
        <dbReference type="Proteomes" id="UP000184267"/>
    </source>
</evidence>
<sequence>MFLLPQPRADVEAPHAPVVDLVEDSETIEALLRICYPIKNPALDQPLNAIETMLRAAMKYEMEFPITVLTDHILSLAERTPLPVWAIACRLHLEHVARHAAQQLRVVTSLDFNSLGGMDGICAGDYYRLREFHRMPTPLGTQIAFLSPADTHSAEIDHSSREWSPVPFPDDQPPTLICRSSDGVEFGVHKDVLCAISSKFSDDIGALELTSDVADDTARDAQTTAQESKLPVLCVNARAALLAPFLRFCYPRMATPSLYDLHTITDVLCLAQMYNADTVAREVERFWEPEAKADPLCAYCVAVTRGLRERAQDAAKDSLGKSLDGVYLPELEDTPALAYHRLLAYHTSCRAAVTGLLERRFPPGDAAPLRPPLQLQVLPRKFLRHLPQNRSQPVLQPPRCPLVDISMEDSGPLPRRNG</sequence>
<dbReference type="SUPFAM" id="SSF54695">
    <property type="entry name" value="POZ domain"/>
    <property type="match status" value="1"/>
</dbReference>
<comment type="caution">
    <text evidence="2">The sequence shown here is derived from an EMBL/GenBank/DDBJ whole genome shotgun (WGS) entry which is preliminary data.</text>
</comment>
<keyword evidence="3" id="KW-1185">Reference proteome</keyword>
<reference evidence="2 3" key="1">
    <citation type="submission" date="2016-10" db="EMBL/GenBank/DDBJ databases">
        <title>Genome sequence of the basidiomycete white-rot fungus Trametes pubescens.</title>
        <authorList>
            <person name="Makela M.R."/>
            <person name="Granchi Z."/>
            <person name="Peng M."/>
            <person name="De Vries R.P."/>
            <person name="Grigoriev I."/>
            <person name="Riley R."/>
            <person name="Hilden K."/>
        </authorList>
    </citation>
    <scope>NUCLEOTIDE SEQUENCE [LARGE SCALE GENOMIC DNA]</scope>
    <source>
        <strain evidence="2 3">FBCC735</strain>
    </source>
</reference>
<dbReference type="Proteomes" id="UP000184267">
    <property type="component" value="Unassembled WGS sequence"/>
</dbReference>
<dbReference type="OrthoDB" id="3164835at2759"/>
<accession>A0A1M2VTH3</accession>
<dbReference type="InterPro" id="IPR011333">
    <property type="entry name" value="SKP1/BTB/POZ_sf"/>
</dbReference>
<dbReference type="AlphaFoldDB" id="A0A1M2VTH3"/>
<name>A0A1M2VTH3_TRAPU</name>
<protein>
    <recommendedName>
        <fullName evidence="4">BTB domain-containing protein</fullName>
    </recommendedName>
</protein>
<organism evidence="2 3">
    <name type="scientific">Trametes pubescens</name>
    <name type="common">White-rot fungus</name>
    <dbReference type="NCBI Taxonomy" id="154538"/>
    <lineage>
        <taxon>Eukaryota</taxon>
        <taxon>Fungi</taxon>
        <taxon>Dikarya</taxon>
        <taxon>Basidiomycota</taxon>
        <taxon>Agaricomycotina</taxon>
        <taxon>Agaricomycetes</taxon>
        <taxon>Polyporales</taxon>
        <taxon>Polyporaceae</taxon>
        <taxon>Trametes</taxon>
    </lineage>
</organism>
<feature type="region of interest" description="Disordered" evidence="1">
    <location>
        <begin position="388"/>
        <end position="418"/>
    </location>
</feature>
<dbReference type="Gene3D" id="3.30.710.10">
    <property type="entry name" value="Potassium Channel Kv1.1, Chain A"/>
    <property type="match status" value="1"/>
</dbReference>
<dbReference type="STRING" id="154538.A0A1M2VTH3"/>
<dbReference type="OMA" id="TACHAND"/>
<dbReference type="EMBL" id="MNAD01000712">
    <property type="protein sequence ID" value="OJT10905.1"/>
    <property type="molecule type" value="Genomic_DNA"/>
</dbReference>
<proteinExistence type="predicted"/>
<evidence type="ECO:0008006" key="4">
    <source>
        <dbReference type="Google" id="ProtNLM"/>
    </source>
</evidence>